<evidence type="ECO:0000256" key="10">
    <source>
        <dbReference type="RuleBase" id="RU363060"/>
    </source>
</evidence>
<keyword evidence="4 10" id="KW-0926">Vacuole</keyword>
<dbReference type="CDD" id="cd18175">
    <property type="entry name" value="ATP-synt_Vo_c_ATP6C_rpt1"/>
    <property type="match status" value="1"/>
</dbReference>
<dbReference type="GO" id="GO:0033179">
    <property type="term" value="C:proton-transporting V-type ATPase, V0 domain"/>
    <property type="evidence" value="ECO:0007669"/>
    <property type="project" value="InterPro"/>
</dbReference>
<evidence type="ECO:0000256" key="8">
    <source>
        <dbReference type="ARBA" id="ARBA00023065"/>
    </source>
</evidence>
<evidence type="ECO:0000313" key="13">
    <source>
        <dbReference type="Proteomes" id="UP000823388"/>
    </source>
</evidence>
<evidence type="ECO:0000313" key="12">
    <source>
        <dbReference type="EMBL" id="KAG2560448.1"/>
    </source>
</evidence>
<comment type="similarity">
    <text evidence="2 10">Belongs to the V-ATPase proteolipid subunit family.</text>
</comment>
<keyword evidence="8 10" id="KW-0406">Ion transport</keyword>
<name>A0A8T0PHR2_PANVG</name>
<feature type="transmembrane region" description="Helical" evidence="10">
    <location>
        <begin position="12"/>
        <end position="35"/>
    </location>
</feature>
<keyword evidence="6 10" id="KW-0375">Hydrogen ion transport</keyword>
<proteinExistence type="inferred from homology"/>
<dbReference type="Proteomes" id="UP000823388">
    <property type="component" value="Chromosome 8K"/>
</dbReference>
<dbReference type="EMBL" id="CM029051">
    <property type="protein sequence ID" value="KAG2560448.1"/>
    <property type="molecule type" value="Genomic_DNA"/>
</dbReference>
<keyword evidence="3 10" id="KW-0813">Transport</keyword>
<evidence type="ECO:0000256" key="9">
    <source>
        <dbReference type="ARBA" id="ARBA00023136"/>
    </source>
</evidence>
<feature type="transmembrane region" description="Helical" evidence="10">
    <location>
        <begin position="56"/>
        <end position="80"/>
    </location>
</feature>
<evidence type="ECO:0000256" key="7">
    <source>
        <dbReference type="ARBA" id="ARBA00022989"/>
    </source>
</evidence>
<dbReference type="AlphaFoldDB" id="A0A8T0PHR2"/>
<evidence type="ECO:0000256" key="1">
    <source>
        <dbReference type="ARBA" id="ARBA00004128"/>
    </source>
</evidence>
<dbReference type="PRINTS" id="PR00122">
    <property type="entry name" value="VACATPASE"/>
</dbReference>
<dbReference type="GO" id="GO:0005774">
    <property type="term" value="C:vacuolar membrane"/>
    <property type="evidence" value="ECO:0007669"/>
    <property type="project" value="UniProtKB-SubCell"/>
</dbReference>
<keyword evidence="13" id="KW-1185">Reference proteome</keyword>
<evidence type="ECO:0000256" key="4">
    <source>
        <dbReference type="ARBA" id="ARBA00022554"/>
    </source>
</evidence>
<dbReference type="InterPro" id="IPR011555">
    <property type="entry name" value="ATPase_proteolipid_su_C_euk"/>
</dbReference>
<feature type="domain" description="V-ATPase proteolipid subunit C-like" evidence="11">
    <location>
        <begin position="17"/>
        <end position="76"/>
    </location>
</feature>
<keyword evidence="9 10" id="KW-0472">Membrane</keyword>
<protein>
    <recommendedName>
        <fullName evidence="10">V-type proton ATPase proteolipid subunit</fullName>
    </recommendedName>
</protein>
<evidence type="ECO:0000256" key="2">
    <source>
        <dbReference type="ARBA" id="ARBA00007296"/>
    </source>
</evidence>
<dbReference type="SUPFAM" id="SSF81333">
    <property type="entry name" value="F1F0 ATP synthase subunit C"/>
    <property type="match status" value="2"/>
</dbReference>
<keyword evidence="7 10" id="KW-1133">Transmembrane helix</keyword>
<dbReference type="GO" id="GO:0046961">
    <property type="term" value="F:proton-transporting ATPase activity, rotational mechanism"/>
    <property type="evidence" value="ECO:0007669"/>
    <property type="project" value="InterPro"/>
</dbReference>
<dbReference type="PANTHER" id="PTHR10263">
    <property type="entry name" value="V-TYPE PROTON ATPASE PROTEOLIPID SUBUNIT"/>
    <property type="match status" value="1"/>
</dbReference>
<sequence length="217" mass="22841">MSSAFSGDETAPFFGFLGAAAALIFSCMGAAYGTAKSGVGVASMGVMRPELVMKSIVPVVMAGVLGIYGLIIAVIISTGINPKAKPYYLFDGYAHLSSGLACGLAGLAAGMAIGIVGDAGVRSASSLRSHCGHHSLIPCRPIPCGLGACCYHSIITAVFIICSFERNLNSRFLSSLFMLPCINETVVAEGRWHFQSCSIWWCQEVIFWVKAGWMLLG</sequence>
<organism evidence="12 13">
    <name type="scientific">Panicum virgatum</name>
    <name type="common">Blackwell switchgrass</name>
    <dbReference type="NCBI Taxonomy" id="38727"/>
    <lineage>
        <taxon>Eukaryota</taxon>
        <taxon>Viridiplantae</taxon>
        <taxon>Streptophyta</taxon>
        <taxon>Embryophyta</taxon>
        <taxon>Tracheophyta</taxon>
        <taxon>Spermatophyta</taxon>
        <taxon>Magnoliopsida</taxon>
        <taxon>Liliopsida</taxon>
        <taxon>Poales</taxon>
        <taxon>Poaceae</taxon>
        <taxon>PACMAD clade</taxon>
        <taxon>Panicoideae</taxon>
        <taxon>Panicodae</taxon>
        <taxon>Paniceae</taxon>
        <taxon>Panicinae</taxon>
        <taxon>Panicum</taxon>
        <taxon>Panicum sect. Hiantes</taxon>
    </lineage>
</organism>
<comment type="subcellular location">
    <subcellularLocation>
        <location evidence="1 10">Vacuole membrane</location>
        <topology evidence="1 10">Multi-pass membrane protein</topology>
    </subcellularLocation>
</comment>
<keyword evidence="5 10" id="KW-0812">Transmembrane</keyword>
<feature type="transmembrane region" description="Helical" evidence="10">
    <location>
        <begin position="92"/>
        <end position="116"/>
    </location>
</feature>
<comment type="function">
    <text evidence="10">Proton-conducting pore forming subunit of the membrane integral V0 complex of vacuolar ATPase. V-ATPase is responsible for acidifying a variety of intracellular compartments in eukaryotic cells.</text>
</comment>
<dbReference type="FunFam" id="1.20.120.610:FF:000007">
    <property type="entry name" value="V-type proton ATPase proteolipid subunit"/>
    <property type="match status" value="1"/>
</dbReference>
<evidence type="ECO:0000256" key="3">
    <source>
        <dbReference type="ARBA" id="ARBA00022448"/>
    </source>
</evidence>
<comment type="subunit">
    <text evidence="10">V-ATPase is a heteromultimeric enzyme composed of a peripheral catalytic V1 complex attached to an integral membrane V0 proton pore complex.</text>
</comment>
<dbReference type="Gene3D" id="1.20.120.610">
    <property type="entry name" value="lithium bound rotor ring of v- atpase"/>
    <property type="match status" value="1"/>
</dbReference>
<evidence type="ECO:0000256" key="5">
    <source>
        <dbReference type="ARBA" id="ARBA00022692"/>
    </source>
</evidence>
<reference evidence="12" key="1">
    <citation type="submission" date="2020-05" db="EMBL/GenBank/DDBJ databases">
        <title>WGS assembly of Panicum virgatum.</title>
        <authorList>
            <person name="Lovell J.T."/>
            <person name="Jenkins J."/>
            <person name="Shu S."/>
            <person name="Juenger T.E."/>
            <person name="Schmutz J."/>
        </authorList>
    </citation>
    <scope>NUCLEOTIDE SEQUENCE</scope>
    <source>
        <strain evidence="12">AP13</strain>
    </source>
</reference>
<accession>A0A8T0PHR2</accession>
<evidence type="ECO:0000256" key="6">
    <source>
        <dbReference type="ARBA" id="ARBA00022781"/>
    </source>
</evidence>
<dbReference type="NCBIfam" id="TIGR01100">
    <property type="entry name" value="V_ATP_synt_C"/>
    <property type="match status" value="1"/>
</dbReference>
<dbReference type="InterPro" id="IPR002379">
    <property type="entry name" value="ATPase_proteolipid_c-like_dom"/>
</dbReference>
<evidence type="ECO:0000259" key="11">
    <source>
        <dbReference type="Pfam" id="PF00137"/>
    </source>
</evidence>
<dbReference type="InterPro" id="IPR035921">
    <property type="entry name" value="F/V-ATP_Csub_sf"/>
</dbReference>
<dbReference type="Pfam" id="PF00137">
    <property type="entry name" value="ATP-synt_C"/>
    <property type="match status" value="1"/>
</dbReference>
<comment type="caution">
    <text evidence="12">The sequence shown here is derived from an EMBL/GenBank/DDBJ whole genome shotgun (WGS) entry which is preliminary data.</text>
</comment>
<dbReference type="InterPro" id="IPR000245">
    <property type="entry name" value="ATPase_proteolipid_csu"/>
</dbReference>
<gene>
    <name evidence="12" type="ORF">PVAP13_8KG062100</name>
</gene>